<organism evidence="2 3">
    <name type="scientific">Pedococcus aerophilus</name>
    <dbReference type="NCBI Taxonomy" id="436356"/>
    <lineage>
        <taxon>Bacteria</taxon>
        <taxon>Bacillati</taxon>
        <taxon>Actinomycetota</taxon>
        <taxon>Actinomycetes</taxon>
        <taxon>Micrococcales</taxon>
        <taxon>Intrasporangiaceae</taxon>
        <taxon>Pedococcus</taxon>
    </lineage>
</organism>
<evidence type="ECO:0000256" key="1">
    <source>
        <dbReference type="ARBA" id="ARBA00006479"/>
    </source>
</evidence>
<dbReference type="InterPro" id="IPR036390">
    <property type="entry name" value="WH_DNA-bd_sf"/>
</dbReference>
<dbReference type="EMBL" id="BAAARN010000005">
    <property type="protein sequence ID" value="GAA2739577.1"/>
    <property type="molecule type" value="Genomic_DNA"/>
</dbReference>
<comment type="caution">
    <text evidence="2">The sequence shown here is derived from an EMBL/GenBank/DDBJ whole genome shotgun (WGS) entry which is preliminary data.</text>
</comment>
<dbReference type="PANTHER" id="PTHR18964">
    <property type="entry name" value="ROK (REPRESSOR, ORF, KINASE) FAMILY"/>
    <property type="match status" value="1"/>
</dbReference>
<dbReference type="Proteomes" id="UP001501326">
    <property type="component" value="Unassembled WGS sequence"/>
</dbReference>
<evidence type="ECO:0000313" key="3">
    <source>
        <dbReference type="Proteomes" id="UP001501326"/>
    </source>
</evidence>
<accession>A0ABN3UW91</accession>
<reference evidence="2 3" key="1">
    <citation type="journal article" date="2019" name="Int. J. Syst. Evol. Microbiol.">
        <title>The Global Catalogue of Microorganisms (GCM) 10K type strain sequencing project: providing services to taxonomists for standard genome sequencing and annotation.</title>
        <authorList>
            <consortium name="The Broad Institute Genomics Platform"/>
            <consortium name="The Broad Institute Genome Sequencing Center for Infectious Disease"/>
            <person name="Wu L."/>
            <person name="Ma J."/>
        </authorList>
    </citation>
    <scope>NUCLEOTIDE SEQUENCE [LARGE SCALE GENOMIC DNA]</scope>
    <source>
        <strain evidence="2 3">JCM 16378</strain>
    </source>
</reference>
<dbReference type="Gene3D" id="3.30.420.40">
    <property type="match status" value="2"/>
</dbReference>
<evidence type="ECO:0000313" key="2">
    <source>
        <dbReference type="EMBL" id="GAA2739577.1"/>
    </source>
</evidence>
<dbReference type="RefSeq" id="WP_344196064.1">
    <property type="nucleotide sequence ID" value="NZ_BAAARN010000005.1"/>
</dbReference>
<dbReference type="Gene3D" id="1.10.10.10">
    <property type="entry name" value="Winged helix-like DNA-binding domain superfamily/Winged helix DNA-binding domain"/>
    <property type="match status" value="1"/>
</dbReference>
<dbReference type="PROSITE" id="PS01125">
    <property type="entry name" value="ROK"/>
    <property type="match status" value="1"/>
</dbReference>
<name>A0ABN3UW91_9MICO</name>
<dbReference type="PANTHER" id="PTHR18964:SF149">
    <property type="entry name" value="BIFUNCTIONAL UDP-N-ACETYLGLUCOSAMINE 2-EPIMERASE_N-ACETYLMANNOSAMINE KINASE"/>
    <property type="match status" value="1"/>
</dbReference>
<dbReference type="InterPro" id="IPR043129">
    <property type="entry name" value="ATPase_NBD"/>
</dbReference>
<gene>
    <name evidence="2" type="ORF">GCM10009867_36210</name>
</gene>
<protein>
    <submittedName>
        <fullName evidence="2">ROK family transcriptional regulator</fullName>
    </submittedName>
</protein>
<proteinExistence type="inferred from homology"/>
<dbReference type="Pfam" id="PF00480">
    <property type="entry name" value="ROK"/>
    <property type="match status" value="1"/>
</dbReference>
<comment type="similarity">
    <text evidence="1">Belongs to the ROK (NagC/XylR) family.</text>
</comment>
<dbReference type="InterPro" id="IPR036388">
    <property type="entry name" value="WH-like_DNA-bd_sf"/>
</dbReference>
<dbReference type="InterPro" id="IPR000600">
    <property type="entry name" value="ROK"/>
</dbReference>
<sequence length="400" mass="41807">MAPRTAADIRRSNLFQVLRRVFAGAPTSRQEIVAQSGLSMATVASIAAELLDAGVLLEVAPTTRGKGRPLTRLALDPEYGSFVGVDVAETYLHVTRYDAALTEVASVRREVDGEDDRVRSPEDLERHLTELLAEVAPDRSTVRAVGISVPGLVDDETGVSVYAPSWDWRGLPLRSTLSERWSLPVHLDNPLKALMVSELWHDPGAAEANWAVVNLGTGVGAAIAVAGELYRGASNSAGEWGHTTVAVEGRQCRCGGTGCVEAYVGAPGLVAFIDQVAPGHPWTSLGETAAVQGLSEGVASGDEVAEQVVAAAGAYLGAGLANLVNTVNPARIVFAGWVSDLLGDALLAAARPGVEHQALARPLQSVTMTRLTRPGNAVAFGAATFALEASLSQAHTEGSR</sequence>
<keyword evidence="3" id="KW-1185">Reference proteome</keyword>
<dbReference type="InterPro" id="IPR049874">
    <property type="entry name" value="ROK_cs"/>
</dbReference>
<dbReference type="SUPFAM" id="SSF53067">
    <property type="entry name" value="Actin-like ATPase domain"/>
    <property type="match status" value="1"/>
</dbReference>
<dbReference type="SUPFAM" id="SSF46785">
    <property type="entry name" value="Winged helix' DNA-binding domain"/>
    <property type="match status" value="1"/>
</dbReference>